<organism evidence="1 2">
    <name type="scientific">Zoogloea ramigera</name>
    <dbReference type="NCBI Taxonomy" id="350"/>
    <lineage>
        <taxon>Bacteria</taxon>
        <taxon>Pseudomonadati</taxon>
        <taxon>Pseudomonadota</taxon>
        <taxon>Betaproteobacteria</taxon>
        <taxon>Rhodocyclales</taxon>
        <taxon>Zoogloeaceae</taxon>
        <taxon>Zoogloea</taxon>
    </lineage>
</organism>
<sequence length="155" mass="16683">MPQNLVSLDLSADQIAAMDQAIATLEALTKPFITLSADDKNSLVKMGDKSVAFCQQTALVLSQNKDALPAGFDYTEMEDDLAAYAALQGRVLRIREVLAKMDDTQTAIGSDIMVAASEGYALMKLFGKAEGLSELQQAMRVRRPGRRRKGDAAAG</sequence>
<dbReference type="OrthoDB" id="8927965at2"/>
<gene>
    <name evidence="1" type="ORF">ZRA01_14390</name>
</gene>
<evidence type="ECO:0000313" key="2">
    <source>
        <dbReference type="Proteomes" id="UP000318422"/>
    </source>
</evidence>
<evidence type="ECO:0000313" key="1">
    <source>
        <dbReference type="EMBL" id="GEC95366.1"/>
    </source>
</evidence>
<name>A0A4Y4CSR4_ZOORA</name>
<keyword evidence="2" id="KW-1185">Reference proteome</keyword>
<dbReference type="EMBL" id="BJNV01000018">
    <property type="protein sequence ID" value="GEC95366.1"/>
    <property type="molecule type" value="Genomic_DNA"/>
</dbReference>
<proteinExistence type="predicted"/>
<comment type="caution">
    <text evidence="1">The sequence shown here is derived from an EMBL/GenBank/DDBJ whole genome shotgun (WGS) entry which is preliminary data.</text>
</comment>
<dbReference type="AlphaFoldDB" id="A0A4Y4CSR4"/>
<protein>
    <submittedName>
        <fullName evidence="1">Uncharacterized protein</fullName>
    </submittedName>
</protein>
<dbReference type="RefSeq" id="WP_141350792.1">
    <property type="nucleotide sequence ID" value="NZ_BJNV01000018.1"/>
</dbReference>
<dbReference type="Proteomes" id="UP000318422">
    <property type="component" value="Unassembled WGS sequence"/>
</dbReference>
<accession>A0A4Y4CSR4</accession>
<reference evidence="1 2" key="1">
    <citation type="submission" date="2019-06" db="EMBL/GenBank/DDBJ databases">
        <title>Whole genome shotgun sequence of Zoogloea ramigera NBRC 15342.</title>
        <authorList>
            <person name="Hosoyama A."/>
            <person name="Uohara A."/>
            <person name="Ohji S."/>
            <person name="Ichikawa N."/>
        </authorList>
    </citation>
    <scope>NUCLEOTIDE SEQUENCE [LARGE SCALE GENOMIC DNA]</scope>
    <source>
        <strain evidence="1 2">NBRC 15342</strain>
    </source>
</reference>